<feature type="region of interest" description="Disordered" evidence="17">
    <location>
        <begin position="1610"/>
        <end position="1653"/>
    </location>
</feature>
<keyword evidence="7 16" id="KW-0067">ATP-binding</keyword>
<dbReference type="InterPro" id="IPR050122">
    <property type="entry name" value="RTK"/>
</dbReference>
<feature type="compositionally biased region" description="Polar residues" evidence="17">
    <location>
        <begin position="1616"/>
        <end position="1626"/>
    </location>
</feature>
<feature type="domain" description="Ig-like" evidence="20">
    <location>
        <begin position="972"/>
        <end position="1057"/>
    </location>
</feature>
<dbReference type="PROSITE" id="PS00109">
    <property type="entry name" value="PROTEIN_KINASE_TYR"/>
    <property type="match status" value="1"/>
</dbReference>
<keyword evidence="4 18" id="KW-0812">Transmembrane</keyword>
<evidence type="ECO:0000256" key="11">
    <source>
        <dbReference type="ARBA" id="ARBA00023157"/>
    </source>
</evidence>
<evidence type="ECO:0000259" key="20">
    <source>
        <dbReference type="PROSITE" id="PS50835"/>
    </source>
</evidence>
<feature type="transmembrane region" description="Helical" evidence="18">
    <location>
        <begin position="1066"/>
        <end position="1089"/>
    </location>
</feature>
<evidence type="ECO:0000256" key="12">
    <source>
        <dbReference type="ARBA" id="ARBA00023170"/>
    </source>
</evidence>
<feature type="compositionally biased region" description="Polar residues" evidence="17">
    <location>
        <begin position="1331"/>
        <end position="1343"/>
    </location>
</feature>
<dbReference type="Gene3D" id="3.30.200.20">
    <property type="entry name" value="Phosphorylase Kinase, domain 1"/>
    <property type="match status" value="1"/>
</dbReference>
<feature type="region of interest" description="Disordered" evidence="17">
    <location>
        <begin position="1245"/>
        <end position="1289"/>
    </location>
</feature>
<keyword evidence="10" id="KW-0829">Tyrosine-protein kinase</keyword>
<keyword evidence="9 18" id="KW-0472">Membrane</keyword>
<dbReference type="InterPro" id="IPR036179">
    <property type="entry name" value="Ig-like_dom_sf"/>
</dbReference>
<reference evidence="21" key="1">
    <citation type="submission" date="2021-10" db="EMBL/GenBank/DDBJ databases">
        <title>Tropical sea cucumber genome reveals ecological adaptation and Cuvierian tubules defense mechanism.</title>
        <authorList>
            <person name="Chen T."/>
        </authorList>
    </citation>
    <scope>NUCLEOTIDE SEQUENCE</scope>
    <source>
        <strain evidence="21">Nanhai2018</strain>
        <tissue evidence="21">Muscle</tissue>
    </source>
</reference>
<dbReference type="SUPFAM" id="SSF48726">
    <property type="entry name" value="Immunoglobulin"/>
    <property type="match status" value="6"/>
</dbReference>
<dbReference type="SMART" id="SM00409">
    <property type="entry name" value="IG"/>
    <property type="match status" value="7"/>
</dbReference>
<dbReference type="PANTHER" id="PTHR24416:SF600">
    <property type="entry name" value="PDGF- AND VEGF-RECEPTOR RELATED, ISOFORM J"/>
    <property type="match status" value="1"/>
</dbReference>
<evidence type="ECO:0000256" key="9">
    <source>
        <dbReference type="ARBA" id="ARBA00023136"/>
    </source>
</evidence>
<keyword evidence="22" id="KW-1185">Reference proteome</keyword>
<dbReference type="OrthoDB" id="5979328at2759"/>
<keyword evidence="11" id="KW-1015">Disulfide bond</keyword>
<dbReference type="Pfam" id="PF07714">
    <property type="entry name" value="PK_Tyr_Ser-Thr"/>
    <property type="match status" value="1"/>
</dbReference>
<dbReference type="InterPro" id="IPR001245">
    <property type="entry name" value="Ser-Thr/Tyr_kinase_cat_dom"/>
</dbReference>
<keyword evidence="14" id="KW-0393">Immunoglobulin domain</keyword>
<feature type="domain" description="Ig-like" evidence="20">
    <location>
        <begin position="440"/>
        <end position="525"/>
    </location>
</feature>
<feature type="region of interest" description="Disordered" evidence="17">
    <location>
        <begin position="1305"/>
        <end position="1376"/>
    </location>
</feature>
<dbReference type="InterPro" id="IPR007110">
    <property type="entry name" value="Ig-like_dom"/>
</dbReference>
<feature type="compositionally biased region" description="Polar residues" evidence="17">
    <location>
        <begin position="1352"/>
        <end position="1376"/>
    </location>
</feature>
<feature type="compositionally biased region" description="Polar residues" evidence="17">
    <location>
        <begin position="1280"/>
        <end position="1289"/>
    </location>
</feature>
<dbReference type="GO" id="GO:0007169">
    <property type="term" value="P:cell surface receptor protein tyrosine kinase signaling pathway"/>
    <property type="evidence" value="ECO:0007669"/>
    <property type="project" value="TreeGrafter"/>
</dbReference>
<evidence type="ECO:0000313" key="22">
    <source>
        <dbReference type="Proteomes" id="UP001152320"/>
    </source>
</evidence>
<dbReference type="InterPro" id="IPR003599">
    <property type="entry name" value="Ig_sub"/>
</dbReference>
<dbReference type="InterPro" id="IPR011009">
    <property type="entry name" value="Kinase-like_dom_sf"/>
</dbReference>
<keyword evidence="12 21" id="KW-0675">Receptor</keyword>
<evidence type="ECO:0000256" key="17">
    <source>
        <dbReference type="SAM" id="MobiDB-lite"/>
    </source>
</evidence>
<feature type="compositionally biased region" description="Low complexity" evidence="17">
    <location>
        <begin position="1627"/>
        <end position="1641"/>
    </location>
</feature>
<evidence type="ECO:0000256" key="13">
    <source>
        <dbReference type="ARBA" id="ARBA00023180"/>
    </source>
</evidence>
<evidence type="ECO:0000256" key="2">
    <source>
        <dbReference type="ARBA" id="ARBA00011902"/>
    </source>
</evidence>
<dbReference type="GO" id="GO:0005886">
    <property type="term" value="C:plasma membrane"/>
    <property type="evidence" value="ECO:0007669"/>
    <property type="project" value="TreeGrafter"/>
</dbReference>
<evidence type="ECO:0000256" key="15">
    <source>
        <dbReference type="ARBA" id="ARBA00051243"/>
    </source>
</evidence>
<evidence type="ECO:0000256" key="18">
    <source>
        <dbReference type="SAM" id="Phobius"/>
    </source>
</evidence>
<comment type="catalytic activity">
    <reaction evidence="15">
        <text>L-tyrosyl-[protein] + ATP = O-phospho-L-tyrosyl-[protein] + ADP + H(+)</text>
        <dbReference type="Rhea" id="RHEA:10596"/>
        <dbReference type="Rhea" id="RHEA-COMP:10136"/>
        <dbReference type="Rhea" id="RHEA-COMP:20101"/>
        <dbReference type="ChEBI" id="CHEBI:15378"/>
        <dbReference type="ChEBI" id="CHEBI:30616"/>
        <dbReference type="ChEBI" id="CHEBI:46858"/>
        <dbReference type="ChEBI" id="CHEBI:61978"/>
        <dbReference type="ChEBI" id="CHEBI:456216"/>
        <dbReference type="EC" id="2.7.10.1"/>
    </reaction>
</comment>
<feature type="compositionally biased region" description="Low complexity" evidence="17">
    <location>
        <begin position="1250"/>
        <end position="1261"/>
    </location>
</feature>
<dbReference type="GO" id="GO:0043235">
    <property type="term" value="C:receptor complex"/>
    <property type="evidence" value="ECO:0007669"/>
    <property type="project" value="TreeGrafter"/>
</dbReference>
<keyword evidence="13" id="KW-0325">Glycoprotein</keyword>
<dbReference type="SUPFAM" id="SSF56112">
    <property type="entry name" value="Protein kinase-like (PK-like)"/>
    <property type="match status" value="1"/>
</dbReference>
<dbReference type="InterPro" id="IPR003598">
    <property type="entry name" value="Ig_sub2"/>
</dbReference>
<dbReference type="EC" id="2.7.10.1" evidence="2"/>
<dbReference type="GO" id="GO:0004714">
    <property type="term" value="F:transmembrane receptor protein tyrosine kinase activity"/>
    <property type="evidence" value="ECO:0007669"/>
    <property type="project" value="UniProtKB-EC"/>
</dbReference>
<dbReference type="Gene3D" id="1.10.510.10">
    <property type="entry name" value="Transferase(Phosphotransferase) domain 1"/>
    <property type="match status" value="1"/>
</dbReference>
<dbReference type="InterPro" id="IPR020635">
    <property type="entry name" value="Tyr_kinase_cat_dom"/>
</dbReference>
<organism evidence="21 22">
    <name type="scientific">Holothuria leucospilota</name>
    <name type="common">Black long sea cucumber</name>
    <name type="synonym">Mertensiothuria leucospilota</name>
    <dbReference type="NCBI Taxonomy" id="206669"/>
    <lineage>
        <taxon>Eukaryota</taxon>
        <taxon>Metazoa</taxon>
        <taxon>Echinodermata</taxon>
        <taxon>Eleutherozoa</taxon>
        <taxon>Echinozoa</taxon>
        <taxon>Holothuroidea</taxon>
        <taxon>Aspidochirotacea</taxon>
        <taxon>Aspidochirotida</taxon>
        <taxon>Holothuriidae</taxon>
        <taxon>Holothuria</taxon>
    </lineage>
</organism>
<evidence type="ECO:0000256" key="4">
    <source>
        <dbReference type="ARBA" id="ARBA00022692"/>
    </source>
</evidence>
<gene>
    <name evidence="21" type="ORF">HOLleu_35244</name>
</gene>
<evidence type="ECO:0000256" key="14">
    <source>
        <dbReference type="ARBA" id="ARBA00023319"/>
    </source>
</evidence>
<keyword evidence="8 18" id="KW-1133">Transmembrane helix</keyword>
<proteinExistence type="predicted"/>
<comment type="subcellular location">
    <subcellularLocation>
        <location evidence="1">Membrane</location>
        <topology evidence="1">Single-pass membrane protein</topology>
    </subcellularLocation>
</comment>
<evidence type="ECO:0000256" key="3">
    <source>
        <dbReference type="ARBA" id="ARBA00022679"/>
    </source>
</evidence>
<dbReference type="InterPro" id="IPR017441">
    <property type="entry name" value="Protein_kinase_ATP_BS"/>
</dbReference>
<dbReference type="PROSITE" id="PS00107">
    <property type="entry name" value="PROTEIN_KINASE_ATP"/>
    <property type="match status" value="1"/>
</dbReference>
<dbReference type="InterPro" id="IPR008266">
    <property type="entry name" value="Tyr_kinase_AS"/>
</dbReference>
<dbReference type="PROSITE" id="PS50835">
    <property type="entry name" value="IG_LIKE"/>
    <property type="match status" value="4"/>
</dbReference>
<dbReference type="InterPro" id="IPR013783">
    <property type="entry name" value="Ig-like_fold"/>
</dbReference>
<evidence type="ECO:0000256" key="10">
    <source>
        <dbReference type="ARBA" id="ARBA00023137"/>
    </source>
</evidence>
<protein>
    <recommendedName>
        <fullName evidence="2">receptor protein-tyrosine kinase</fullName>
        <ecNumber evidence="2">2.7.10.1</ecNumber>
    </recommendedName>
</protein>
<keyword evidence="3" id="KW-0808">Transferase</keyword>
<dbReference type="SMART" id="SM00219">
    <property type="entry name" value="TyrKc"/>
    <property type="match status" value="1"/>
</dbReference>
<dbReference type="PANTHER" id="PTHR24416">
    <property type="entry name" value="TYROSINE-PROTEIN KINASE RECEPTOR"/>
    <property type="match status" value="1"/>
</dbReference>
<feature type="binding site" evidence="16">
    <location>
        <position position="1176"/>
    </location>
    <ligand>
        <name>ATP</name>
        <dbReference type="ChEBI" id="CHEBI:30616"/>
    </ligand>
</feature>
<accession>A0A9Q0YPG4</accession>
<name>A0A9Q0YPG4_HOLLE</name>
<evidence type="ECO:0000256" key="6">
    <source>
        <dbReference type="ARBA" id="ARBA00022777"/>
    </source>
</evidence>
<comment type="caution">
    <text evidence="21">The sequence shown here is derived from an EMBL/GenBank/DDBJ whole genome shotgun (WGS) entry which is preliminary data.</text>
</comment>
<dbReference type="FunFam" id="1.10.510.10:FF:000554">
    <property type="entry name" value="Predicted protein"/>
    <property type="match status" value="1"/>
</dbReference>
<feature type="domain" description="Ig-like" evidence="20">
    <location>
        <begin position="12"/>
        <end position="93"/>
    </location>
</feature>
<evidence type="ECO:0000256" key="16">
    <source>
        <dbReference type="PROSITE-ProRule" id="PRU10141"/>
    </source>
</evidence>
<dbReference type="PROSITE" id="PS50011">
    <property type="entry name" value="PROTEIN_KINASE_DOM"/>
    <property type="match status" value="1"/>
</dbReference>
<sequence length="1653" mass="185095">MPLFLLAYVEKPSLEHADTNLILTEGSRLALTCSGLFPLEWAYPTIDENGSPVIITSQLSPPVNGSLLSSTWRETSVLTLENLTIHDSGEYRCSHRGTDIFSEEKWSATRVFVIKDANQSFLPHRDEPITVFPGQPFIIPCRSFPNKSVTLRPDRVFYSNKEERRDRRSYLDNLPYSHHIGFQVDGYQLWFGERMRCFIRYGSEEVNEYFNLTVVDSPSINVGAEVVLAERESLQLSCAGSLRILWSFPIVEGATLPQLKSRVDGNSGLFTSELIVDTALSSNSGSYSCFYANFRTQLSPELQTSTYVFVASENKDEDFLPIPKGGDTLQIFERSFVIPCRVNNPKTEVDLQLCYRDRNSRGSCRDSLRGDYNITYQPQAGFYLSPKPTAKETRFNLLAHCSTARDSQVFHVFFEGGENSGLAVNVTASATKIFADTPELNITCRVDILTFLLQDVTFRPQLVWEFSGKENASKRIVLDEDATTSLETFSYYSHLTVFNVTSNSGNITFTCHASNSVFSSEKSINVVIFEDAFINIYNLDPQNRTSFELLEGYEGLCIRIRIEAFPAVSVTWFHNDMEFFPDHDDTIVDSGDDYVRNCSVCFGSIKASMRGRYSITVVSKLLEANKTFELEVLVPPSIEIEFYDDNFEIPYEGASPLYYAHDIYTISCEASGYPEPMVHWEYSECKSVGTDNEKCIADGRKTQRFSMKGGLEYVNSDGEASLGHSELELEAQVSAIFKCVATSPPFVNQSAEAFVRFLVLTEKEAFAFIIQRGIYVNQTVRMDCIVNRFSFKEAMIGTMANDSGTIIPLDSKLDNRIIQITTLQDNSRKRTVRIQRVKLEDAGIYYCKATPEVTDVVPYKIKQVELVVREIMAVKVHCDNNVIIHDVTLGNLQLNCTITGDPLPTARWDFPEQPSLNTRGVDSYINYTTFSTTVTVPASYLVIGSSKEVILQGTNFGSRGITVLQINGVASPTFELPSESYESEEGKNFTLKCSSDGFPVPTIEWRNEVNRIDPLRTTVIDGTFTLIDAKVADSGIYICTAWNEYGKDELRFNVTISPVDEKTNTFSPYFVIFICLSTAICFLIALIYFSQKKNSKDRQLQMTLNELNRGGMYPIAVQGMLAEEIYERLPYDPRWEFTRERLILGPVIGRGAFGMVIKAKAVGIESPNRSSIVAVKTLKDEASETEKKALWAELKLLAHVGRHLNVVNFLGACTTGSPLLLIVEFCTYGNLSDYLRKRRRMFYGSRDNTGSDSSQMSTSTSFPNLSNESTLQPVRECHTESNGNCNQTSTGGTCDSAIGNSPNDSPFFVKPKGAQNRIGSSVNPHSIGIKSRSSIDLSNTGSLHRNKKTEKSSSSNDSGQGQKESKRSGLSTASSMGSLNRNAINQIRYAISPAHHAPLHFEDSGQSAFELPLREEDLICYAFQTARGMDFLSSKQVIHRDLAARNVLLTDSNVVKICDFGLARHLYHNPDYIASGKGRFPVKWMAPESIFDKIYTTQTDIWSFGVLLWEIFSLGGSPYPGLQIDENFYSKLKEGYRMSPPEIAPPEIGDIMHQCWNENPKERPPFSDLEIQLGDLLAANTRLEYIEMNSPYEDMTAELEAQQQEHLKETSLLLPSVSQESLGSPVSPSETESATENSNEPPSLSDFHQTTIV</sequence>
<dbReference type="Proteomes" id="UP001152320">
    <property type="component" value="Chromosome 18"/>
</dbReference>
<evidence type="ECO:0000313" key="21">
    <source>
        <dbReference type="EMBL" id="KAJ8025125.1"/>
    </source>
</evidence>
<evidence type="ECO:0000259" key="19">
    <source>
        <dbReference type="PROSITE" id="PS50011"/>
    </source>
</evidence>
<evidence type="ECO:0000256" key="7">
    <source>
        <dbReference type="ARBA" id="ARBA00022840"/>
    </source>
</evidence>
<dbReference type="InterPro" id="IPR000719">
    <property type="entry name" value="Prot_kinase_dom"/>
</dbReference>
<evidence type="ECO:0000256" key="8">
    <source>
        <dbReference type="ARBA" id="ARBA00022989"/>
    </source>
</evidence>
<dbReference type="GO" id="GO:0005524">
    <property type="term" value="F:ATP binding"/>
    <property type="evidence" value="ECO:0007669"/>
    <property type="project" value="UniProtKB-UniRule"/>
</dbReference>
<feature type="domain" description="Protein kinase" evidence="19">
    <location>
        <begin position="1142"/>
        <end position="1586"/>
    </location>
</feature>
<dbReference type="EMBL" id="JAIZAY010000018">
    <property type="protein sequence ID" value="KAJ8025125.1"/>
    <property type="molecule type" value="Genomic_DNA"/>
</dbReference>
<evidence type="ECO:0000256" key="5">
    <source>
        <dbReference type="ARBA" id="ARBA00022741"/>
    </source>
</evidence>
<dbReference type="SMART" id="SM00408">
    <property type="entry name" value="IGc2"/>
    <property type="match status" value="3"/>
</dbReference>
<keyword evidence="6" id="KW-0418">Kinase</keyword>
<feature type="domain" description="Ig-like" evidence="20">
    <location>
        <begin position="636"/>
        <end position="756"/>
    </location>
</feature>
<feature type="compositionally biased region" description="Polar residues" evidence="17">
    <location>
        <begin position="1262"/>
        <end position="1272"/>
    </location>
</feature>
<dbReference type="Pfam" id="PF13927">
    <property type="entry name" value="Ig_3"/>
    <property type="match status" value="1"/>
</dbReference>
<dbReference type="Gene3D" id="2.60.40.10">
    <property type="entry name" value="Immunoglobulins"/>
    <property type="match status" value="8"/>
</dbReference>
<keyword evidence="5 16" id="KW-0547">Nucleotide-binding</keyword>
<evidence type="ECO:0000256" key="1">
    <source>
        <dbReference type="ARBA" id="ARBA00004167"/>
    </source>
</evidence>